<protein>
    <submittedName>
        <fullName evidence="1">Uncharacterized protein</fullName>
    </submittedName>
</protein>
<dbReference type="EMBL" id="CAJHCQ010000012">
    <property type="protein sequence ID" value="CAD6546304.1"/>
    <property type="molecule type" value="Genomic_DNA"/>
</dbReference>
<accession>A0ABM8NW46</accession>
<dbReference type="Proteomes" id="UP000656319">
    <property type="component" value="Unassembled WGS sequence"/>
</dbReference>
<proteinExistence type="predicted"/>
<sequence>MGATNGSESMSSSTGRDALCSIEPSFARHEMPLTSASGMPSAISLHVKSNSSRQTKSMASVAVSELCGSTCTFAPTRPMTIEALRFLRSSQNCASVGNDGVLVWMMTRSYCAAIFSVSSTPRPSAGASSTRLSGTRAAGCASQVGYQNERISRFAW</sequence>
<gene>
    <name evidence="1" type="ORF">LMG27952_04412</name>
</gene>
<reference evidence="1 2" key="1">
    <citation type="submission" date="2020-10" db="EMBL/GenBank/DDBJ databases">
        <authorList>
            <person name="Peeters C."/>
        </authorList>
    </citation>
    <scope>NUCLEOTIDE SEQUENCE [LARGE SCALE GENOMIC DNA]</scope>
    <source>
        <strain evidence="1 2">LMG 27952</strain>
    </source>
</reference>
<comment type="caution">
    <text evidence="1">The sequence shown here is derived from an EMBL/GenBank/DDBJ whole genome shotgun (WGS) entry which is preliminary data.</text>
</comment>
<name>A0ABM8NW46_9BURK</name>
<organism evidence="1 2">
    <name type="scientific">Paraburkholderia hiiakae</name>
    <dbReference type="NCBI Taxonomy" id="1081782"/>
    <lineage>
        <taxon>Bacteria</taxon>
        <taxon>Pseudomonadati</taxon>
        <taxon>Pseudomonadota</taxon>
        <taxon>Betaproteobacteria</taxon>
        <taxon>Burkholderiales</taxon>
        <taxon>Burkholderiaceae</taxon>
        <taxon>Paraburkholderia</taxon>
    </lineage>
</organism>
<evidence type="ECO:0000313" key="1">
    <source>
        <dbReference type="EMBL" id="CAD6546304.1"/>
    </source>
</evidence>
<evidence type="ECO:0000313" key="2">
    <source>
        <dbReference type="Proteomes" id="UP000656319"/>
    </source>
</evidence>
<keyword evidence="2" id="KW-1185">Reference proteome</keyword>